<reference evidence="1 2" key="1">
    <citation type="submission" date="2016-03" db="EMBL/GenBank/DDBJ databases">
        <title>Draft genome sequence of Paenibacillus glacialis DSM 22343.</title>
        <authorList>
            <person name="Shin S.-K."/>
            <person name="Yi H."/>
        </authorList>
    </citation>
    <scope>NUCLEOTIDE SEQUENCE [LARGE SCALE GENOMIC DNA]</scope>
    <source>
        <strain evidence="1 2">DSM 22343</strain>
    </source>
</reference>
<sequence length="323" mass="37001">MKQMTKGTWNGYDTYILHSNDLQITLLPRLGNNVIAIWDKHEERHILREPDEHDLDFYLLKPYHFGIPLLFPPGRLRNGQFNYDGVDYQFNRNTAGDHHIHGLHKTQSWCVSDIEEDEDGCSITTEFLSSDDSQWMAQSPSPLKFQVIFKLQGSRFTQQFKVTNLGEHAFPVGLGFHSWFLLNGQPQDWTLKVPVESIYELDEALIPSGGLAPLGSLENLNVGLNLAGTNLDTILRIGEGQPVEAILSHKDGYGLRYVADDQYFKHWVLYTKGEADEFLCIEPYTWLPNAPNLEQGPEFTGLIRLEPQQTFETQLYLESIHRP</sequence>
<dbReference type="SUPFAM" id="SSF74650">
    <property type="entry name" value="Galactose mutarotase-like"/>
    <property type="match status" value="1"/>
</dbReference>
<name>A0A168P1A2_9BACL</name>
<dbReference type="GO" id="GO:0033499">
    <property type="term" value="P:galactose catabolic process via UDP-galactose, Leloir pathway"/>
    <property type="evidence" value="ECO:0007669"/>
    <property type="project" value="TreeGrafter"/>
</dbReference>
<dbReference type="InterPro" id="IPR008183">
    <property type="entry name" value="Aldose_1/G6P_1-epimerase"/>
</dbReference>
<dbReference type="InterPro" id="IPR011013">
    <property type="entry name" value="Gal_mutarotase_sf_dom"/>
</dbReference>
<dbReference type="OrthoDB" id="9795355at2"/>
<dbReference type="GO" id="GO:0004034">
    <property type="term" value="F:aldose 1-epimerase activity"/>
    <property type="evidence" value="ECO:0007669"/>
    <property type="project" value="TreeGrafter"/>
</dbReference>
<organism evidence="1 2">
    <name type="scientific">Paenibacillus glacialis</name>
    <dbReference type="NCBI Taxonomy" id="494026"/>
    <lineage>
        <taxon>Bacteria</taxon>
        <taxon>Bacillati</taxon>
        <taxon>Bacillota</taxon>
        <taxon>Bacilli</taxon>
        <taxon>Bacillales</taxon>
        <taxon>Paenibacillaceae</taxon>
        <taxon>Paenibacillus</taxon>
    </lineage>
</organism>
<dbReference type="EMBL" id="LVJH01000002">
    <property type="protein sequence ID" value="OAB46289.1"/>
    <property type="molecule type" value="Genomic_DNA"/>
</dbReference>
<dbReference type="STRING" id="494026.PGLA_02600"/>
<evidence type="ECO:0000313" key="1">
    <source>
        <dbReference type="EMBL" id="OAB46289.1"/>
    </source>
</evidence>
<dbReference type="GO" id="GO:0030246">
    <property type="term" value="F:carbohydrate binding"/>
    <property type="evidence" value="ECO:0007669"/>
    <property type="project" value="InterPro"/>
</dbReference>
<dbReference type="AlphaFoldDB" id="A0A168P1A2"/>
<gene>
    <name evidence="1" type="ORF">PGLA_02600</name>
</gene>
<dbReference type="Gene3D" id="2.70.98.10">
    <property type="match status" value="1"/>
</dbReference>
<proteinExistence type="predicted"/>
<evidence type="ECO:0000313" key="2">
    <source>
        <dbReference type="Proteomes" id="UP000076967"/>
    </source>
</evidence>
<dbReference type="CDD" id="cd01081">
    <property type="entry name" value="Aldose_epim"/>
    <property type="match status" value="1"/>
</dbReference>
<dbReference type="Proteomes" id="UP000076967">
    <property type="component" value="Unassembled WGS sequence"/>
</dbReference>
<keyword evidence="2" id="KW-1185">Reference proteome</keyword>
<dbReference type="Pfam" id="PF01263">
    <property type="entry name" value="Aldose_epim"/>
    <property type="match status" value="1"/>
</dbReference>
<dbReference type="PANTHER" id="PTHR10091">
    <property type="entry name" value="ALDOSE-1-EPIMERASE"/>
    <property type="match status" value="1"/>
</dbReference>
<dbReference type="RefSeq" id="WP_068528213.1">
    <property type="nucleotide sequence ID" value="NZ_LVJH01000002.1"/>
</dbReference>
<dbReference type="GO" id="GO:0006006">
    <property type="term" value="P:glucose metabolic process"/>
    <property type="evidence" value="ECO:0007669"/>
    <property type="project" value="TreeGrafter"/>
</dbReference>
<accession>A0A168P1A2</accession>
<dbReference type="InterPro" id="IPR014718">
    <property type="entry name" value="GH-type_carb-bd"/>
</dbReference>
<protein>
    <submittedName>
        <fullName evidence="1">Galactose mutarotase</fullName>
    </submittedName>
</protein>
<dbReference type="PANTHER" id="PTHR10091:SF0">
    <property type="entry name" value="GALACTOSE MUTAROTASE"/>
    <property type="match status" value="1"/>
</dbReference>
<comment type="caution">
    <text evidence="1">The sequence shown here is derived from an EMBL/GenBank/DDBJ whole genome shotgun (WGS) entry which is preliminary data.</text>
</comment>